<dbReference type="Gene3D" id="3.10.120.10">
    <property type="entry name" value="Cytochrome b5-like heme/steroid binding domain"/>
    <property type="match status" value="1"/>
</dbReference>
<evidence type="ECO:0000313" key="9">
    <source>
        <dbReference type="Proteomes" id="UP001152646"/>
    </source>
</evidence>
<evidence type="ECO:0000256" key="4">
    <source>
        <dbReference type="ARBA" id="ARBA00022827"/>
    </source>
</evidence>
<feature type="region of interest" description="Disordered" evidence="6">
    <location>
        <begin position="152"/>
        <end position="189"/>
    </location>
</feature>
<dbReference type="GO" id="GO:0005737">
    <property type="term" value="C:cytoplasm"/>
    <property type="evidence" value="ECO:0007669"/>
    <property type="project" value="TreeGrafter"/>
</dbReference>
<dbReference type="PROSITE" id="PS50255">
    <property type="entry name" value="CYTOCHROME_B5_2"/>
    <property type="match status" value="1"/>
</dbReference>
<dbReference type="InterPro" id="IPR006091">
    <property type="entry name" value="Acyl-CoA_Oxase/DH_mid-dom"/>
</dbReference>
<evidence type="ECO:0000256" key="2">
    <source>
        <dbReference type="ARBA" id="ARBA00009347"/>
    </source>
</evidence>
<evidence type="ECO:0000256" key="1">
    <source>
        <dbReference type="ARBA" id="ARBA00001974"/>
    </source>
</evidence>
<evidence type="ECO:0000259" key="7">
    <source>
        <dbReference type="PROSITE" id="PS50255"/>
    </source>
</evidence>
<feature type="domain" description="Cytochrome b5 heme-binding" evidence="7">
    <location>
        <begin position="76"/>
        <end position="152"/>
    </location>
</feature>
<evidence type="ECO:0000256" key="6">
    <source>
        <dbReference type="SAM" id="MobiDB-lite"/>
    </source>
</evidence>
<dbReference type="InterPro" id="IPR009075">
    <property type="entry name" value="AcylCo_DH/oxidase_C"/>
</dbReference>
<dbReference type="SUPFAM" id="SSF47203">
    <property type="entry name" value="Acyl-CoA dehydrogenase C-terminal domain-like"/>
    <property type="match status" value="1"/>
</dbReference>
<dbReference type="InterPro" id="IPR036250">
    <property type="entry name" value="AcylCo_DH-like_C"/>
</dbReference>
<dbReference type="EMBL" id="CAJVPA010000088">
    <property type="protein sequence ID" value="CAG8310785.1"/>
    <property type="molecule type" value="Genomic_DNA"/>
</dbReference>
<keyword evidence="3" id="KW-0285">Flavoprotein</keyword>
<dbReference type="GO" id="GO:0033539">
    <property type="term" value="P:fatty acid beta-oxidation using acyl-CoA dehydrogenase"/>
    <property type="evidence" value="ECO:0007669"/>
    <property type="project" value="TreeGrafter"/>
</dbReference>
<dbReference type="PANTHER" id="PTHR48083">
    <property type="entry name" value="MEDIUM-CHAIN SPECIFIC ACYL-COA DEHYDROGENASE, MITOCHONDRIAL-RELATED"/>
    <property type="match status" value="1"/>
</dbReference>
<dbReference type="PROSITE" id="PS00072">
    <property type="entry name" value="ACYL_COA_DH_1"/>
    <property type="match status" value="1"/>
</dbReference>
<accession>A0A9W4IML2</accession>
<protein>
    <recommendedName>
        <fullName evidence="7">Cytochrome b5 heme-binding domain-containing protein</fullName>
    </recommendedName>
</protein>
<gene>
    <name evidence="8" type="ORF">PSALAMII_LOCUS2137</name>
</gene>
<name>A0A9W4IML2_9EURO</name>
<comment type="cofactor">
    <cofactor evidence="1">
        <name>FAD</name>
        <dbReference type="ChEBI" id="CHEBI:57692"/>
    </cofactor>
</comment>
<dbReference type="Pfam" id="PF00441">
    <property type="entry name" value="Acyl-CoA_dh_1"/>
    <property type="match status" value="1"/>
</dbReference>
<dbReference type="InterPro" id="IPR046373">
    <property type="entry name" value="Acyl-CoA_Oxase/DH_mid-dom_sf"/>
</dbReference>
<dbReference type="GO" id="GO:0050660">
    <property type="term" value="F:flavin adenine dinucleotide binding"/>
    <property type="evidence" value="ECO:0007669"/>
    <property type="project" value="InterPro"/>
</dbReference>
<evidence type="ECO:0000313" key="8">
    <source>
        <dbReference type="EMBL" id="CAG8310785.1"/>
    </source>
</evidence>
<dbReference type="Pfam" id="PF02770">
    <property type="entry name" value="Acyl-CoA_dh_M"/>
    <property type="match status" value="1"/>
</dbReference>
<dbReference type="InterPro" id="IPR037069">
    <property type="entry name" value="AcylCoA_DH/ox_N_sf"/>
</dbReference>
<dbReference type="SMART" id="SM01117">
    <property type="entry name" value="Cyt-b5"/>
    <property type="match status" value="1"/>
</dbReference>
<sequence length="618" mass="68839">MNDPPTAMTELHSAHVNSLETPRVQLHWNSPRGLNLHITLQLPRTFSLPFLPLIPHTALSFRFTRSSVSLSLPNMAKTFTKDDVASHSKGDSPWVIIDEDVYDVSKFQDEHPGGKKILQRVAGKDASKQFWKYHNEGILKKYKAQLQIGSLDTKKAAPAPEPTPAKSEPAPAAAPATPTDYTPPATGAPQDPYGDLIPFADPSWYQGYASPYFNDSHAALRDEVRTWVESEIEPYVTEWDEAREAPAHIYKQMGERGYLAGLLGVHYPVNHTEYRVKSVPPERWDLFHEMLLTDELSRAGSGGLVWNLVGGFGIGCPPLVKFGKKALVDRILPGILNGDKRICLAITEPDAGSDVASLGCEAKLTEDGKHYIVNGEKKWITNGVYADYFTTAVRTGKDGMNGLSVLLIEREAGGVSTRKMDCQGVWSSGTTYVTFEDVKVPVENLIGKENQGFKVIMTNFNHERIGIVIQCARFSRVCYEESMKYAHKRKTFGKRLIDHPVIRMKLAHMARQIEATYNWLENMIFQCQCMEETEAMLKLGGAIAGLKAQSTQCFEFCAREASQIFGGLSYSRGGQGAKIERLYRDVRAYAIPGGSEEIMLDLSMRQSLRVHGMFGMKL</sequence>
<keyword evidence="4" id="KW-0274">FAD</keyword>
<dbReference type="Gene3D" id="1.20.140.10">
    <property type="entry name" value="Butyryl-CoA Dehydrogenase, subunit A, domain 3"/>
    <property type="match status" value="1"/>
</dbReference>
<dbReference type="Pfam" id="PF02771">
    <property type="entry name" value="Acyl-CoA_dh_N"/>
    <property type="match status" value="1"/>
</dbReference>
<dbReference type="Gene3D" id="1.10.540.10">
    <property type="entry name" value="Acyl-CoA dehydrogenase/oxidase, N-terminal domain"/>
    <property type="match status" value="1"/>
</dbReference>
<evidence type="ECO:0000256" key="3">
    <source>
        <dbReference type="ARBA" id="ARBA00022630"/>
    </source>
</evidence>
<dbReference type="InterPro" id="IPR036400">
    <property type="entry name" value="Cyt_B5-like_heme/steroid_sf"/>
</dbReference>
<dbReference type="FunFam" id="2.40.110.10:FF:000002">
    <property type="entry name" value="Acyl-CoA dehydrogenase fadE12"/>
    <property type="match status" value="1"/>
</dbReference>
<dbReference type="AlphaFoldDB" id="A0A9W4IML2"/>
<organism evidence="8 9">
    <name type="scientific">Penicillium salamii</name>
    <dbReference type="NCBI Taxonomy" id="1612424"/>
    <lineage>
        <taxon>Eukaryota</taxon>
        <taxon>Fungi</taxon>
        <taxon>Dikarya</taxon>
        <taxon>Ascomycota</taxon>
        <taxon>Pezizomycotina</taxon>
        <taxon>Eurotiomycetes</taxon>
        <taxon>Eurotiomycetidae</taxon>
        <taxon>Eurotiales</taxon>
        <taxon>Aspergillaceae</taxon>
        <taxon>Penicillium</taxon>
    </lineage>
</organism>
<reference evidence="8" key="1">
    <citation type="submission" date="2021-07" db="EMBL/GenBank/DDBJ databases">
        <authorList>
            <person name="Branca A.L. A."/>
        </authorList>
    </citation>
    <scope>NUCLEOTIDE SEQUENCE</scope>
</reference>
<dbReference type="SUPFAM" id="SSF55856">
    <property type="entry name" value="Cytochrome b5-like heme/steroid binding domain"/>
    <property type="match status" value="1"/>
</dbReference>
<dbReference type="InterPro" id="IPR050741">
    <property type="entry name" value="Acyl-CoA_dehydrogenase"/>
</dbReference>
<dbReference type="OrthoDB" id="10254877at2759"/>
<dbReference type="Proteomes" id="UP001152646">
    <property type="component" value="Unassembled WGS sequence"/>
</dbReference>
<evidence type="ECO:0000256" key="5">
    <source>
        <dbReference type="ARBA" id="ARBA00023002"/>
    </source>
</evidence>
<dbReference type="SUPFAM" id="SSF56645">
    <property type="entry name" value="Acyl-CoA dehydrogenase NM domain-like"/>
    <property type="match status" value="1"/>
</dbReference>
<keyword evidence="5" id="KW-0560">Oxidoreductase</keyword>
<dbReference type="InterPro" id="IPR013786">
    <property type="entry name" value="AcylCoA_DH/ox_N"/>
</dbReference>
<dbReference type="PANTHER" id="PTHR48083:SF28">
    <property type="entry name" value="ACYL-COA DEHYDROGENASE FAMILY PROTEIN (AFU_ORTHOLOGUE AFUA_6G10880)-RELATED"/>
    <property type="match status" value="1"/>
</dbReference>
<proteinExistence type="inferred from homology"/>
<comment type="caution">
    <text evidence="8">The sequence shown here is derived from an EMBL/GenBank/DDBJ whole genome shotgun (WGS) entry which is preliminary data.</text>
</comment>
<dbReference type="InterPro" id="IPR001199">
    <property type="entry name" value="Cyt_B5-like_heme/steroid-bd"/>
</dbReference>
<dbReference type="Gene3D" id="2.40.110.10">
    <property type="entry name" value="Butyryl-CoA Dehydrogenase, subunit A, domain 2"/>
    <property type="match status" value="1"/>
</dbReference>
<dbReference type="Pfam" id="PF00173">
    <property type="entry name" value="Cyt-b5"/>
    <property type="match status" value="1"/>
</dbReference>
<comment type="similarity">
    <text evidence="2">Belongs to the acyl-CoA dehydrogenase family.</text>
</comment>
<dbReference type="InterPro" id="IPR009100">
    <property type="entry name" value="AcylCoA_DH/oxidase_NM_dom_sf"/>
</dbReference>
<dbReference type="GO" id="GO:0003995">
    <property type="term" value="F:acyl-CoA dehydrogenase activity"/>
    <property type="evidence" value="ECO:0007669"/>
    <property type="project" value="InterPro"/>
</dbReference>
<feature type="compositionally biased region" description="Low complexity" evidence="6">
    <location>
        <begin position="164"/>
        <end position="189"/>
    </location>
</feature>
<dbReference type="InterPro" id="IPR006089">
    <property type="entry name" value="Acyl-CoA_DH_CS"/>
</dbReference>